<protein>
    <submittedName>
        <fullName evidence="1">Uncharacterized protein</fullName>
    </submittedName>
</protein>
<reference evidence="1" key="1">
    <citation type="submission" date="2015-10" db="EMBL/GenBank/DDBJ databases">
        <title>EvidentialGene: Evidence-directed Construction of Complete mRNA Transcriptomes without Genomes.</title>
        <authorList>
            <person name="Gilbert D.G."/>
        </authorList>
    </citation>
    <scope>NUCLEOTIDE SEQUENCE</scope>
</reference>
<dbReference type="EMBL" id="GDIQ01069821">
    <property type="protein sequence ID" value="JAN24916.1"/>
    <property type="molecule type" value="Transcribed_RNA"/>
</dbReference>
<proteinExistence type="predicted"/>
<name>A0A0P6DZT2_9CRUS</name>
<evidence type="ECO:0000313" key="1">
    <source>
        <dbReference type="EMBL" id="JAN24916.1"/>
    </source>
</evidence>
<organism evidence="1">
    <name type="scientific">Daphnia magna</name>
    <dbReference type="NCBI Taxonomy" id="35525"/>
    <lineage>
        <taxon>Eukaryota</taxon>
        <taxon>Metazoa</taxon>
        <taxon>Ecdysozoa</taxon>
        <taxon>Arthropoda</taxon>
        <taxon>Crustacea</taxon>
        <taxon>Branchiopoda</taxon>
        <taxon>Diplostraca</taxon>
        <taxon>Cladocera</taxon>
        <taxon>Anomopoda</taxon>
        <taxon>Daphniidae</taxon>
        <taxon>Daphnia</taxon>
    </lineage>
</organism>
<dbReference type="AlphaFoldDB" id="A0A0P6DZT2"/>
<sequence length="98" mass="11456">MQKGKCSQVIFNPNAELVTCLHIIRLRFRDRAERKTKTDKISDLLGNIYVTSFRQIEISVKLKGCTIMLSLLRIDCGDRRHPPPPSLRTRYAWRSIDR</sequence>
<accession>A0A0P6DZT2</accession>